<feature type="binding site" evidence="9">
    <location>
        <position position="165"/>
    </location>
    <ligand>
        <name>3-phosphoshikimate</name>
        <dbReference type="ChEBI" id="CHEBI:145989"/>
    </ligand>
</feature>
<feature type="binding site" evidence="9">
    <location>
        <position position="27"/>
    </location>
    <ligand>
        <name>3-phosphoshikimate</name>
        <dbReference type="ChEBI" id="CHEBI:145989"/>
    </ligand>
</feature>
<sequence>MKELVVNLNTGLHGDLAVPGDKSISHRSVILSSISEGTSHIHHFLASDDCISTINAFREMGVNIDLDGDELTVEGVGLHGLKAPQTKLDMGNSGTTTRLLSGLLAAQKFTTNLIGDDSLSKRPMKRVSEPLSMMGASIETTDGHLPMTINPGHIKAVKYELPMASAQVKSAIILAALSADEDSVIIEPQVTRDHTETMLNQFGNNVIERAGNEITVHHQPKLTAQDFNVPGDISSAAFFLVAATLVPKSHIVLKNVGINPTRTGILDVLIQMGANIKLLNQTNGSEPTADIEVTYTPELKPIDVTEESIPLMIDELPLVALLASRADGHSTITGAEELRFKETDRIKTVVEELRKIGIHIEELPDGFSIDGSNDWQVVDSSLDSHGDHRIGMTLAVAALLLDVDVQLKGEDAISISYPQFFDHLQHLSD</sequence>
<evidence type="ECO:0000256" key="7">
    <source>
        <dbReference type="ARBA" id="ARBA00023141"/>
    </source>
</evidence>
<feature type="binding site" evidence="9">
    <location>
        <position position="22"/>
    </location>
    <ligand>
        <name>phosphoenolpyruvate</name>
        <dbReference type="ChEBI" id="CHEBI:58702"/>
    </ligand>
</feature>
<dbReference type="CDD" id="cd01556">
    <property type="entry name" value="EPSP_synthase"/>
    <property type="match status" value="1"/>
</dbReference>
<dbReference type="GO" id="GO:0005737">
    <property type="term" value="C:cytoplasm"/>
    <property type="evidence" value="ECO:0007669"/>
    <property type="project" value="UniProtKB-SubCell"/>
</dbReference>
<accession>A0A0M9DCU7</accession>
<evidence type="ECO:0000256" key="8">
    <source>
        <dbReference type="ARBA" id="ARBA00044633"/>
    </source>
</evidence>
<dbReference type="SUPFAM" id="SSF55205">
    <property type="entry name" value="EPT/RTPC-like"/>
    <property type="match status" value="1"/>
</dbReference>
<dbReference type="EMBL" id="JXCY01000002">
    <property type="protein sequence ID" value="KOY77033.1"/>
    <property type="molecule type" value="Genomic_DNA"/>
</dbReference>
<feature type="binding site" evidence="9">
    <location>
        <position position="167"/>
    </location>
    <ligand>
        <name>phosphoenolpyruvate</name>
        <dbReference type="ChEBI" id="CHEBI:58702"/>
    </ligand>
</feature>
<dbReference type="RefSeq" id="WP_053791347.1">
    <property type="nucleotide sequence ID" value="NZ_JXCY01000002.1"/>
</dbReference>
<evidence type="ECO:0000256" key="9">
    <source>
        <dbReference type="HAMAP-Rule" id="MF_00210"/>
    </source>
</evidence>
<comment type="similarity">
    <text evidence="3 9">Belongs to the EPSP synthase family.</text>
</comment>
<dbReference type="EC" id="2.5.1.19" evidence="9"/>
<feature type="binding site" evidence="9">
    <location>
        <position position="22"/>
    </location>
    <ligand>
        <name>3-phosphoshikimate</name>
        <dbReference type="ChEBI" id="CHEBI:145989"/>
    </ligand>
</feature>
<organism evidence="11 12">
    <name type="scientific">Apilactobacillus kunkeei</name>
    <dbReference type="NCBI Taxonomy" id="148814"/>
    <lineage>
        <taxon>Bacteria</taxon>
        <taxon>Bacillati</taxon>
        <taxon>Bacillota</taxon>
        <taxon>Bacilli</taxon>
        <taxon>Lactobacillales</taxon>
        <taxon>Lactobacillaceae</taxon>
        <taxon>Apilactobacillus</taxon>
    </lineage>
</organism>
<dbReference type="Proteomes" id="UP000037778">
    <property type="component" value="Unassembled WGS sequence"/>
</dbReference>
<evidence type="ECO:0000313" key="11">
    <source>
        <dbReference type="EMBL" id="KOY77033.1"/>
    </source>
</evidence>
<evidence type="ECO:0000256" key="4">
    <source>
        <dbReference type="ARBA" id="ARBA00022490"/>
    </source>
</evidence>
<evidence type="ECO:0000313" key="12">
    <source>
        <dbReference type="Proteomes" id="UP000037778"/>
    </source>
</evidence>
<dbReference type="PATRIC" id="fig|148814.8.peg.129"/>
<keyword evidence="7 9" id="KW-0057">Aromatic amino acid biosynthesis</keyword>
<reference evidence="11 12" key="1">
    <citation type="journal article" date="2015" name="Genome Biol. Evol.">
        <title>Functionally Structured Genomes in Lactobacillus kunkeei Colonizing the Honey Crop and Food Products of Honeybees and Stingless Bees.</title>
        <authorList>
            <person name="Tamarit D."/>
            <person name="Ellegaard K.M."/>
            <person name="Wikander J."/>
            <person name="Olofsson T."/>
            <person name="Vasquez A."/>
            <person name="Andersson S.G."/>
        </authorList>
    </citation>
    <scope>NUCLEOTIDE SEQUENCE [LARGE SCALE GENOMIC DNA]</scope>
    <source>
        <strain evidence="11 12">LAko</strain>
    </source>
</reference>
<keyword evidence="4 9" id="KW-0963">Cytoplasm</keyword>
<feature type="binding site" evidence="9">
    <location>
        <position position="167"/>
    </location>
    <ligand>
        <name>3-phosphoshikimate</name>
        <dbReference type="ChEBI" id="CHEBI:145989"/>
    </ligand>
</feature>
<dbReference type="Gene3D" id="3.65.10.10">
    <property type="entry name" value="Enolpyruvate transferase domain"/>
    <property type="match status" value="2"/>
</dbReference>
<feature type="binding site" evidence="9">
    <location>
        <position position="122"/>
    </location>
    <ligand>
        <name>phosphoenolpyruvate</name>
        <dbReference type="ChEBI" id="CHEBI:58702"/>
    </ligand>
</feature>
<evidence type="ECO:0000256" key="2">
    <source>
        <dbReference type="ARBA" id="ARBA00004811"/>
    </source>
</evidence>
<dbReference type="UniPathway" id="UPA00053">
    <property type="reaction ID" value="UER00089"/>
</dbReference>
<dbReference type="InterPro" id="IPR001986">
    <property type="entry name" value="Enolpyruvate_Tfrase_dom"/>
</dbReference>
<dbReference type="InterPro" id="IPR036968">
    <property type="entry name" value="Enolpyruvate_Tfrase_sf"/>
</dbReference>
<feature type="binding site" evidence="9">
    <location>
        <position position="94"/>
    </location>
    <ligand>
        <name>phosphoenolpyruvate</name>
        <dbReference type="ChEBI" id="CHEBI:58702"/>
    </ligand>
</feature>
<protein>
    <recommendedName>
        <fullName evidence="9">3-phosphoshikimate 1-carboxyvinyltransferase</fullName>
        <ecNumber evidence="9">2.5.1.19</ecNumber>
    </recommendedName>
    <alternativeName>
        <fullName evidence="9">5-enolpyruvylshikimate-3-phosphate synthase</fullName>
        <shortName evidence="9">EPSP synthase</shortName>
        <shortName evidence="9">EPSPS</shortName>
    </alternativeName>
</protein>
<comment type="pathway">
    <text evidence="2 9">Metabolic intermediate biosynthesis; chorismate biosynthesis; chorismate from D-erythrose 4-phosphate and phosphoenolpyruvate: step 6/7.</text>
</comment>
<dbReference type="InterPro" id="IPR023193">
    <property type="entry name" value="EPSP_synthase_CS"/>
</dbReference>
<feature type="domain" description="Enolpyruvate transferase" evidence="10">
    <location>
        <begin position="10"/>
        <end position="424"/>
    </location>
</feature>
<dbReference type="PIRSF" id="PIRSF000505">
    <property type="entry name" value="EPSPS"/>
    <property type="match status" value="1"/>
</dbReference>
<evidence type="ECO:0000256" key="6">
    <source>
        <dbReference type="ARBA" id="ARBA00022679"/>
    </source>
</evidence>
<dbReference type="PROSITE" id="PS00885">
    <property type="entry name" value="EPSP_SYNTHASE_2"/>
    <property type="match status" value="1"/>
</dbReference>
<gene>
    <name evidence="11" type="primary">aroA-2</name>
    <name evidence="9" type="synonym">aroA</name>
    <name evidence="11" type="ORF">RZ71_09350</name>
</gene>
<keyword evidence="5 9" id="KW-0028">Amino-acid biosynthesis</keyword>
<dbReference type="FunFam" id="3.65.10.10:FF:000005">
    <property type="entry name" value="3-phosphoshikimate 1-carboxyvinyltransferase"/>
    <property type="match status" value="1"/>
</dbReference>
<dbReference type="GO" id="GO:0003866">
    <property type="term" value="F:3-phosphoshikimate 1-carboxyvinyltransferase activity"/>
    <property type="evidence" value="ECO:0007669"/>
    <property type="project" value="UniProtKB-UniRule"/>
</dbReference>
<dbReference type="NCBIfam" id="TIGR01356">
    <property type="entry name" value="aroA"/>
    <property type="match status" value="1"/>
</dbReference>
<comment type="catalytic activity">
    <reaction evidence="8">
        <text>3-phosphoshikimate + phosphoenolpyruvate = 5-O-(1-carboxyvinyl)-3-phosphoshikimate + phosphate</text>
        <dbReference type="Rhea" id="RHEA:21256"/>
        <dbReference type="ChEBI" id="CHEBI:43474"/>
        <dbReference type="ChEBI" id="CHEBI:57701"/>
        <dbReference type="ChEBI" id="CHEBI:58702"/>
        <dbReference type="ChEBI" id="CHEBI:145989"/>
        <dbReference type="EC" id="2.5.1.19"/>
    </reaction>
    <physiologicalReaction direction="left-to-right" evidence="8">
        <dbReference type="Rhea" id="RHEA:21257"/>
    </physiologicalReaction>
</comment>
<dbReference type="AlphaFoldDB" id="A0A0M9DCU7"/>
<feature type="binding site" evidence="9">
    <location>
        <position position="389"/>
    </location>
    <ligand>
        <name>phosphoenolpyruvate</name>
        <dbReference type="ChEBI" id="CHEBI:58702"/>
    </ligand>
</feature>
<proteinExistence type="inferred from homology"/>
<dbReference type="GO" id="GO:0009073">
    <property type="term" value="P:aromatic amino acid family biosynthetic process"/>
    <property type="evidence" value="ECO:0007669"/>
    <property type="project" value="UniProtKB-KW"/>
</dbReference>
<dbReference type="InterPro" id="IPR006264">
    <property type="entry name" value="EPSP_synthase"/>
</dbReference>
<dbReference type="FunFam" id="3.65.10.10:FF:000006">
    <property type="entry name" value="3-phosphoshikimate 1-carboxyvinyltransferase"/>
    <property type="match status" value="1"/>
</dbReference>
<dbReference type="HAMAP" id="MF_00210">
    <property type="entry name" value="EPSP_synth"/>
    <property type="match status" value="1"/>
</dbReference>
<comment type="caution">
    <text evidence="11">The sequence shown here is derived from an EMBL/GenBank/DDBJ whole genome shotgun (WGS) entry which is preliminary data.</text>
</comment>
<keyword evidence="12" id="KW-1185">Reference proteome</keyword>
<comment type="caution">
    <text evidence="9">Lacks conserved residue(s) required for the propagation of feature annotation.</text>
</comment>
<dbReference type="GO" id="GO:0008652">
    <property type="term" value="P:amino acid biosynthetic process"/>
    <property type="evidence" value="ECO:0007669"/>
    <property type="project" value="UniProtKB-KW"/>
</dbReference>
<keyword evidence="6 9" id="KW-0808">Transferase</keyword>
<evidence type="ECO:0000256" key="1">
    <source>
        <dbReference type="ARBA" id="ARBA00002174"/>
    </source>
</evidence>
<feature type="binding site" evidence="9">
    <location>
        <position position="345"/>
    </location>
    <ligand>
        <name>phosphoenolpyruvate</name>
        <dbReference type="ChEBI" id="CHEBI:58702"/>
    </ligand>
</feature>
<dbReference type="PROSITE" id="PS00104">
    <property type="entry name" value="EPSP_SYNTHASE_1"/>
    <property type="match status" value="1"/>
</dbReference>
<dbReference type="InterPro" id="IPR013792">
    <property type="entry name" value="RNA3'P_cycl/enolpyr_Trfase_a/b"/>
</dbReference>
<dbReference type="Pfam" id="PF00275">
    <property type="entry name" value="EPSP_synthase"/>
    <property type="match status" value="1"/>
</dbReference>
<feature type="binding site" evidence="9">
    <location>
        <position position="23"/>
    </location>
    <ligand>
        <name>3-phosphoshikimate</name>
        <dbReference type="ChEBI" id="CHEBI:145989"/>
    </ligand>
</feature>
<dbReference type="GO" id="GO:0009423">
    <property type="term" value="P:chorismate biosynthetic process"/>
    <property type="evidence" value="ECO:0007669"/>
    <property type="project" value="UniProtKB-UniRule"/>
</dbReference>
<feature type="binding site" evidence="9">
    <location>
        <position position="314"/>
    </location>
    <ligand>
        <name>3-phosphoshikimate</name>
        <dbReference type="ChEBI" id="CHEBI:145989"/>
    </ligand>
</feature>
<feature type="binding site" evidence="9">
    <location>
        <position position="341"/>
    </location>
    <ligand>
        <name>3-phosphoshikimate</name>
        <dbReference type="ChEBI" id="CHEBI:145989"/>
    </ligand>
</feature>
<dbReference type="PANTHER" id="PTHR21090:SF5">
    <property type="entry name" value="PENTAFUNCTIONAL AROM POLYPEPTIDE"/>
    <property type="match status" value="1"/>
</dbReference>
<feature type="active site" description="Proton acceptor" evidence="9">
    <location>
        <position position="314"/>
    </location>
</feature>
<evidence type="ECO:0000256" key="3">
    <source>
        <dbReference type="ARBA" id="ARBA00009948"/>
    </source>
</evidence>
<comment type="subunit">
    <text evidence="9">Monomer.</text>
</comment>
<comment type="function">
    <text evidence="1 9">Catalyzes the transfer of the enolpyruvyl moiety of phosphoenolpyruvate (PEP) to the 5-hydroxyl of shikimate-3-phosphate (S3P) to produce enolpyruvyl shikimate-3-phosphate and inorganic phosphate.</text>
</comment>
<evidence type="ECO:0000259" key="10">
    <source>
        <dbReference type="Pfam" id="PF00275"/>
    </source>
</evidence>
<name>A0A0M9DCU7_9LACO</name>
<comment type="subcellular location">
    <subcellularLocation>
        <location evidence="9">Cytoplasm</location>
    </subcellularLocation>
</comment>
<evidence type="ECO:0000256" key="5">
    <source>
        <dbReference type="ARBA" id="ARBA00022605"/>
    </source>
</evidence>
<dbReference type="PANTHER" id="PTHR21090">
    <property type="entry name" value="AROM/DEHYDROQUINATE SYNTHASE"/>
    <property type="match status" value="1"/>
</dbReference>